<gene>
    <name evidence="3" type="ORF">I306_04683</name>
</gene>
<accession>A0ABR5BRH1</accession>
<evidence type="ECO:0000256" key="1">
    <source>
        <dbReference type="SAM" id="MobiDB-lite"/>
    </source>
</evidence>
<keyword evidence="4" id="KW-1185">Reference proteome</keyword>
<feature type="domain" description="DUF7330" evidence="2">
    <location>
        <begin position="354"/>
        <end position="444"/>
    </location>
</feature>
<reference evidence="3 4" key="1">
    <citation type="submission" date="2015-01" db="EMBL/GenBank/DDBJ databases">
        <title>The Genome Sequence of Cryptococcus gattii EJB2.</title>
        <authorList>
            <consortium name="The Broad Institute Genomics Platform"/>
            <person name="Cuomo C."/>
            <person name="Litvintseva A."/>
            <person name="Chen Y."/>
            <person name="Heitman J."/>
            <person name="Sun S."/>
            <person name="Springer D."/>
            <person name="Dromer F."/>
            <person name="Young S."/>
            <person name="Zeng Q."/>
            <person name="Gargeya S."/>
            <person name="Abouelleil A."/>
            <person name="Alvarado L."/>
            <person name="Chapman S.B."/>
            <person name="Gainer-Dewar J."/>
            <person name="Goldberg J."/>
            <person name="Griggs A."/>
            <person name="Gujja S."/>
            <person name="Hansen M."/>
            <person name="Howarth C."/>
            <person name="Imamovic A."/>
            <person name="Larimer J."/>
            <person name="Murphy C."/>
            <person name="Naylor J."/>
            <person name="Pearson M."/>
            <person name="Priest M."/>
            <person name="Roberts A."/>
            <person name="Saif S."/>
            <person name="Shea T."/>
            <person name="Sykes S."/>
            <person name="Wortman J."/>
            <person name="Nusbaum C."/>
            <person name="Birren B."/>
        </authorList>
    </citation>
    <scope>NUCLEOTIDE SEQUENCE [LARGE SCALE GENOMIC DNA]</scope>
    <source>
        <strain evidence="3 4">EJB2</strain>
    </source>
</reference>
<protein>
    <recommendedName>
        <fullName evidence="2">DUF7330 domain-containing protein</fullName>
    </recommendedName>
</protein>
<dbReference type="Proteomes" id="UP000054272">
    <property type="component" value="Unassembled WGS sequence"/>
</dbReference>
<sequence length="572" mass="61765">MSVQSSTPLLNRAPSSLRLRQQPLAEYQPLDFDREASQAAYQQFLRRGNAPNVANLKTSTAGTTSTAVSNGISLPSSEGTVSEKQAGTSSASSDYNPNEKTTNVTGAGRTYPTQPQGTAVPLEKSRPSILSPVADSSAPPLPPRDAVPQIEGKEKGKLCLPYLLMYHPKPDYKPQIPESLIAPSVQHAYTSLSAPPPNMQQRNKPPVNMPQPVGYMTASTGVPSSTKPPPRPANIRTGSQTGGPLTAEPVNLSPTSSAPSPSSSPPPRPRPEAETQVTIKAADKTPIWSTHYIDPCLRSTLIHVPHQISNIANVALSGLASGPKEKFNTTIGAPIDGLAREVKGWTIGADGKFSTEDGGIELGIGVIRSGRVEGEGGKEGKEKGKDKGRKTARVEVNSKKGGIKVDVVEIDRHRHIDLRVETKSGDVLILLPENFLGPIHITSPQSPTYLPIISPLIKPTVNPYANLYSTYMVPLALARDPKHSSSREYTAAKTIEKYVPKSFREESDILDQVTGGYTSHVRKSWSKLNIKTEKGRVVVGLRESKDEEVVKELGLRVGRIDGIKKDKKWWKL</sequence>
<dbReference type="EMBL" id="KN848719">
    <property type="protein sequence ID" value="KIR78242.1"/>
    <property type="molecule type" value="Genomic_DNA"/>
</dbReference>
<feature type="region of interest" description="Disordered" evidence="1">
    <location>
        <begin position="191"/>
        <end position="282"/>
    </location>
</feature>
<feature type="compositionally biased region" description="Polar residues" evidence="1">
    <location>
        <begin position="68"/>
        <end position="117"/>
    </location>
</feature>
<evidence type="ECO:0000259" key="2">
    <source>
        <dbReference type="Pfam" id="PF24016"/>
    </source>
</evidence>
<feature type="region of interest" description="Disordered" evidence="1">
    <location>
        <begin position="61"/>
        <end position="152"/>
    </location>
</feature>
<proteinExistence type="predicted"/>
<evidence type="ECO:0000313" key="3">
    <source>
        <dbReference type="EMBL" id="KIR78242.1"/>
    </source>
</evidence>
<evidence type="ECO:0000313" key="4">
    <source>
        <dbReference type="Proteomes" id="UP000054272"/>
    </source>
</evidence>
<feature type="region of interest" description="Disordered" evidence="1">
    <location>
        <begin position="1"/>
        <end position="21"/>
    </location>
</feature>
<dbReference type="Pfam" id="PF24016">
    <property type="entry name" value="DUF7330"/>
    <property type="match status" value="1"/>
</dbReference>
<organism evidence="3 4">
    <name type="scientific">Cryptococcus gattii EJB2</name>
    <dbReference type="NCBI Taxonomy" id="1296103"/>
    <lineage>
        <taxon>Eukaryota</taxon>
        <taxon>Fungi</taxon>
        <taxon>Dikarya</taxon>
        <taxon>Basidiomycota</taxon>
        <taxon>Agaricomycotina</taxon>
        <taxon>Tremellomycetes</taxon>
        <taxon>Tremellales</taxon>
        <taxon>Cryptococcaceae</taxon>
        <taxon>Cryptococcus</taxon>
        <taxon>Cryptococcus gattii species complex</taxon>
    </lineage>
</organism>
<dbReference type="InterPro" id="IPR055754">
    <property type="entry name" value="DUF7330"/>
</dbReference>
<feature type="region of interest" description="Disordered" evidence="1">
    <location>
        <begin position="371"/>
        <end position="390"/>
    </location>
</feature>
<feature type="compositionally biased region" description="Polar residues" evidence="1">
    <location>
        <begin position="191"/>
        <end position="203"/>
    </location>
</feature>
<name>A0ABR5BRH1_9TREE</name>
<feature type="compositionally biased region" description="Basic and acidic residues" evidence="1">
    <location>
        <begin position="371"/>
        <end position="385"/>
    </location>
</feature>